<comment type="caution">
    <text evidence="4">The sequence shown here is derived from an EMBL/GenBank/DDBJ whole genome shotgun (WGS) entry which is preliminary data.</text>
</comment>
<gene>
    <name evidence="4" type="ORF">J2S39_000997</name>
</gene>
<dbReference type="Pfam" id="PF04264">
    <property type="entry name" value="YceI"/>
    <property type="match status" value="1"/>
</dbReference>
<keyword evidence="5" id="KW-1185">Reference proteome</keyword>
<keyword evidence="2" id="KW-1133">Transmembrane helix</keyword>
<dbReference type="PANTHER" id="PTHR34406:SF1">
    <property type="entry name" value="PROTEIN YCEI"/>
    <property type="match status" value="1"/>
</dbReference>
<name>A0ABU1ZWN1_9CORY</name>
<feature type="transmembrane region" description="Helical" evidence="2">
    <location>
        <begin position="7"/>
        <end position="33"/>
    </location>
</feature>
<accession>A0ABU1ZWN1</accession>
<comment type="similarity">
    <text evidence="1">Belongs to the UPF0312 family.</text>
</comment>
<dbReference type="Gene3D" id="2.40.128.110">
    <property type="entry name" value="Lipid/polyisoprenoid-binding, YceI-like"/>
    <property type="match status" value="1"/>
</dbReference>
<evidence type="ECO:0000259" key="3">
    <source>
        <dbReference type="SMART" id="SM00867"/>
    </source>
</evidence>
<protein>
    <submittedName>
        <fullName evidence="4">Polyisoprenoid-binding protein YceI</fullName>
    </submittedName>
</protein>
<dbReference type="EMBL" id="JAVDXZ010000001">
    <property type="protein sequence ID" value="MDR7329321.1"/>
    <property type="molecule type" value="Genomic_DNA"/>
</dbReference>
<dbReference type="RefSeq" id="WP_290198275.1">
    <property type="nucleotide sequence ID" value="NZ_CP047654.1"/>
</dbReference>
<evidence type="ECO:0000256" key="1">
    <source>
        <dbReference type="ARBA" id="ARBA00008812"/>
    </source>
</evidence>
<proteinExistence type="inferred from homology"/>
<sequence length="232" mass="24638">MPTQQKIVVSIFIVLIVALALYAVVPMLASLYLGPGTKTEGLNTEKAEAAATDVDGEWSVVQGVPPNLTAAGFTFDEVLPNERKSTSGSTQTVSGDLVIEEGTLTAGEVVVDLTNITTDRDVRDVNVRRKLLMTEEFPEATFQITEPADVSHLPGDGSAGVVELTGDLTIKGNTHEVTHAFDAVRDGERLIVSGDIPINRNDYGVESPEMIAASIADEGEVNVLLVFEKTAG</sequence>
<evidence type="ECO:0000256" key="2">
    <source>
        <dbReference type="SAM" id="Phobius"/>
    </source>
</evidence>
<reference evidence="4" key="1">
    <citation type="submission" date="2023-07" db="EMBL/GenBank/DDBJ databases">
        <title>Sequencing the genomes of 1000 actinobacteria strains.</title>
        <authorList>
            <person name="Klenk H.-P."/>
        </authorList>
    </citation>
    <scope>NUCLEOTIDE SEQUENCE</scope>
    <source>
        <strain evidence="4">DSM 107476</strain>
    </source>
</reference>
<dbReference type="SMART" id="SM00867">
    <property type="entry name" value="YceI"/>
    <property type="match status" value="1"/>
</dbReference>
<feature type="domain" description="Lipid/polyisoprenoid-binding YceI-like" evidence="3">
    <location>
        <begin position="57"/>
        <end position="228"/>
    </location>
</feature>
<dbReference type="SUPFAM" id="SSF101874">
    <property type="entry name" value="YceI-like"/>
    <property type="match status" value="1"/>
</dbReference>
<dbReference type="PANTHER" id="PTHR34406">
    <property type="entry name" value="PROTEIN YCEI"/>
    <property type="match status" value="1"/>
</dbReference>
<keyword evidence="2" id="KW-0812">Transmembrane</keyword>
<dbReference type="InterPro" id="IPR007372">
    <property type="entry name" value="Lipid/polyisoprenoid-bd_YceI"/>
</dbReference>
<evidence type="ECO:0000313" key="4">
    <source>
        <dbReference type="EMBL" id="MDR7329321.1"/>
    </source>
</evidence>
<organism evidence="4 5">
    <name type="scientific">Corynebacterium guangdongense</name>
    <dbReference type="NCBI Taxonomy" id="1783348"/>
    <lineage>
        <taxon>Bacteria</taxon>
        <taxon>Bacillati</taxon>
        <taxon>Actinomycetota</taxon>
        <taxon>Actinomycetes</taxon>
        <taxon>Mycobacteriales</taxon>
        <taxon>Corynebacteriaceae</taxon>
        <taxon>Corynebacterium</taxon>
    </lineage>
</organism>
<dbReference type="InterPro" id="IPR036761">
    <property type="entry name" value="TTHA0802/YceI-like_sf"/>
</dbReference>
<evidence type="ECO:0000313" key="5">
    <source>
        <dbReference type="Proteomes" id="UP001180840"/>
    </source>
</evidence>
<dbReference type="Proteomes" id="UP001180840">
    <property type="component" value="Unassembled WGS sequence"/>
</dbReference>
<keyword evidence="2" id="KW-0472">Membrane</keyword>